<dbReference type="AlphaFoldDB" id="A0A1H7JEM9"/>
<feature type="domain" description="NfeD-like C-terminal" evidence="6">
    <location>
        <begin position="87"/>
        <end position="145"/>
    </location>
</feature>
<gene>
    <name evidence="7" type="ORF">SAMN05444354_102185</name>
</gene>
<evidence type="ECO:0000256" key="4">
    <source>
        <dbReference type="ARBA" id="ARBA00023136"/>
    </source>
</evidence>
<dbReference type="Pfam" id="PF01957">
    <property type="entry name" value="NfeD"/>
    <property type="match status" value="1"/>
</dbReference>
<dbReference type="RefSeq" id="WP_075005343.1">
    <property type="nucleotide sequence ID" value="NZ_FOAP01000002.1"/>
</dbReference>
<dbReference type="InterPro" id="IPR012340">
    <property type="entry name" value="NA-bd_OB-fold"/>
</dbReference>
<accession>A0A1H7JEM9</accession>
<dbReference type="Proteomes" id="UP000182719">
    <property type="component" value="Unassembled WGS sequence"/>
</dbReference>
<dbReference type="InterPro" id="IPR052165">
    <property type="entry name" value="Membrane_assoc_protease"/>
</dbReference>
<dbReference type="EMBL" id="FOAP01000002">
    <property type="protein sequence ID" value="SEK72902.1"/>
    <property type="molecule type" value="Genomic_DNA"/>
</dbReference>
<evidence type="ECO:0000313" key="8">
    <source>
        <dbReference type="Proteomes" id="UP000182719"/>
    </source>
</evidence>
<evidence type="ECO:0000259" key="6">
    <source>
        <dbReference type="Pfam" id="PF01957"/>
    </source>
</evidence>
<evidence type="ECO:0000313" key="7">
    <source>
        <dbReference type="EMBL" id="SEK72902.1"/>
    </source>
</evidence>
<dbReference type="PANTHER" id="PTHR33507:SF3">
    <property type="entry name" value="INNER MEMBRANE PROTEIN YBBJ"/>
    <property type="match status" value="1"/>
</dbReference>
<dbReference type="GO" id="GO:0005886">
    <property type="term" value="C:plasma membrane"/>
    <property type="evidence" value="ECO:0007669"/>
    <property type="project" value="TreeGrafter"/>
</dbReference>
<evidence type="ECO:0000256" key="2">
    <source>
        <dbReference type="ARBA" id="ARBA00022692"/>
    </source>
</evidence>
<dbReference type="InterPro" id="IPR002810">
    <property type="entry name" value="NfeD-like_C"/>
</dbReference>
<reference evidence="8" key="1">
    <citation type="submission" date="2016-10" db="EMBL/GenBank/DDBJ databases">
        <authorList>
            <person name="Varghese N."/>
            <person name="Submissions S."/>
        </authorList>
    </citation>
    <scope>NUCLEOTIDE SEQUENCE [LARGE SCALE GENOMIC DNA]</scope>
    <source>
        <strain evidence="8">DSM 17044</strain>
    </source>
</reference>
<evidence type="ECO:0000256" key="3">
    <source>
        <dbReference type="ARBA" id="ARBA00022989"/>
    </source>
</evidence>
<name>A0A1H7JEM9_STIAU</name>
<protein>
    <submittedName>
        <fullName evidence="7">Membrane protein implicated in regulation of membrane protease activity</fullName>
    </submittedName>
</protein>
<dbReference type="OrthoDB" id="9792945at2"/>
<dbReference type="GO" id="GO:0008233">
    <property type="term" value="F:peptidase activity"/>
    <property type="evidence" value="ECO:0007669"/>
    <property type="project" value="UniProtKB-KW"/>
</dbReference>
<keyword evidence="7" id="KW-0645">Protease</keyword>
<keyword evidence="4 5" id="KW-0472">Membrane</keyword>
<sequence length="161" mass="17226">MDLTPTAWQLWLVAALVFGGLEMSLSGFVTLWFALGALVAALASALGLGINGQLLLFIATTGALFFSSRTLFKKAFMRKATPLRTGVEAMLGQEAVVIEAVMDPQGGTVRINGELWAARSLSGPVGEGERVTVEQIEGLKLWVRRSTARHEVLLHSEEGTG</sequence>
<dbReference type="Gene3D" id="2.40.50.140">
    <property type="entry name" value="Nucleic acid-binding proteins"/>
    <property type="match status" value="1"/>
</dbReference>
<evidence type="ECO:0000256" key="1">
    <source>
        <dbReference type="ARBA" id="ARBA00004141"/>
    </source>
</evidence>
<organism evidence="7 8">
    <name type="scientific">Stigmatella aurantiaca</name>
    <dbReference type="NCBI Taxonomy" id="41"/>
    <lineage>
        <taxon>Bacteria</taxon>
        <taxon>Pseudomonadati</taxon>
        <taxon>Myxococcota</taxon>
        <taxon>Myxococcia</taxon>
        <taxon>Myxococcales</taxon>
        <taxon>Cystobacterineae</taxon>
        <taxon>Archangiaceae</taxon>
        <taxon>Stigmatella</taxon>
    </lineage>
</organism>
<keyword evidence="7" id="KW-0378">Hydrolase</keyword>
<proteinExistence type="predicted"/>
<keyword evidence="3 5" id="KW-1133">Transmembrane helix</keyword>
<evidence type="ECO:0000256" key="5">
    <source>
        <dbReference type="SAM" id="Phobius"/>
    </source>
</evidence>
<comment type="subcellular location">
    <subcellularLocation>
        <location evidence="1">Membrane</location>
        <topology evidence="1">Multi-pass membrane protein</topology>
    </subcellularLocation>
</comment>
<keyword evidence="8" id="KW-1185">Reference proteome</keyword>
<dbReference type="PANTHER" id="PTHR33507">
    <property type="entry name" value="INNER MEMBRANE PROTEIN YBBJ"/>
    <property type="match status" value="1"/>
</dbReference>
<keyword evidence="2 5" id="KW-0812">Transmembrane</keyword>
<dbReference type="GO" id="GO:0006508">
    <property type="term" value="P:proteolysis"/>
    <property type="evidence" value="ECO:0007669"/>
    <property type="project" value="UniProtKB-KW"/>
</dbReference>
<dbReference type="SUPFAM" id="SSF141322">
    <property type="entry name" value="NfeD domain-like"/>
    <property type="match status" value="1"/>
</dbReference>
<feature type="transmembrane region" description="Helical" evidence="5">
    <location>
        <begin position="54"/>
        <end position="72"/>
    </location>
</feature>